<accession>A0AAD5BKK7</accession>
<feature type="binding site" evidence="2">
    <location>
        <position position="51"/>
    </location>
    <ligand>
        <name>ATP</name>
        <dbReference type="ChEBI" id="CHEBI:30616"/>
    </ligand>
</feature>
<dbReference type="GO" id="GO:0004672">
    <property type="term" value="F:protein kinase activity"/>
    <property type="evidence" value="ECO:0007669"/>
    <property type="project" value="InterPro"/>
</dbReference>
<sequence length="122" mass="13818">MFDKIRNRLIGMKKYPIGAEHYELYEEIGQGVSASVFRAKCLDNDEIVAIKVLDFERGNCDLHASMQLMMYRLIDDLCCLFVYLFPEQCIACLGILPVIMSAGELESERAEMGLVMSACTNH</sequence>
<dbReference type="GO" id="GO:0005524">
    <property type="term" value="F:ATP binding"/>
    <property type="evidence" value="ECO:0007669"/>
    <property type="project" value="UniProtKB-UniRule"/>
</dbReference>
<protein>
    <recommendedName>
        <fullName evidence="4">Protein kinase domain-containing protein</fullName>
    </recommendedName>
</protein>
<keyword evidence="3" id="KW-0472">Membrane</keyword>
<dbReference type="PROSITE" id="PS00107">
    <property type="entry name" value="PROTEIN_KINASE_ATP"/>
    <property type="match status" value="1"/>
</dbReference>
<comment type="similarity">
    <text evidence="1">Belongs to the protein kinase superfamily. STE Ser/Thr protein kinase family. STE20 subfamily.</text>
</comment>
<evidence type="ECO:0000256" key="2">
    <source>
        <dbReference type="PROSITE-ProRule" id="PRU10141"/>
    </source>
</evidence>
<keyword evidence="3" id="KW-1133">Transmembrane helix</keyword>
<name>A0AAD5BKK7_AMBAR</name>
<dbReference type="GO" id="GO:0043539">
    <property type="term" value="F:protein serine/threonine kinase activator activity"/>
    <property type="evidence" value="ECO:0007669"/>
    <property type="project" value="InterPro"/>
</dbReference>
<dbReference type="InterPro" id="IPR011009">
    <property type="entry name" value="Kinase-like_dom_sf"/>
</dbReference>
<dbReference type="AlphaFoldDB" id="A0AAD5BKK7"/>
<comment type="caution">
    <text evidence="5">The sequence shown here is derived from an EMBL/GenBank/DDBJ whole genome shotgun (WGS) entry which is preliminary data.</text>
</comment>
<dbReference type="Proteomes" id="UP001206925">
    <property type="component" value="Unassembled WGS sequence"/>
</dbReference>
<organism evidence="5 6">
    <name type="scientific">Ambrosia artemisiifolia</name>
    <name type="common">Common ragweed</name>
    <dbReference type="NCBI Taxonomy" id="4212"/>
    <lineage>
        <taxon>Eukaryota</taxon>
        <taxon>Viridiplantae</taxon>
        <taxon>Streptophyta</taxon>
        <taxon>Embryophyta</taxon>
        <taxon>Tracheophyta</taxon>
        <taxon>Spermatophyta</taxon>
        <taxon>Magnoliopsida</taxon>
        <taxon>eudicotyledons</taxon>
        <taxon>Gunneridae</taxon>
        <taxon>Pentapetalae</taxon>
        <taxon>asterids</taxon>
        <taxon>campanulids</taxon>
        <taxon>Asterales</taxon>
        <taxon>Asteraceae</taxon>
        <taxon>Asteroideae</taxon>
        <taxon>Heliantheae alliance</taxon>
        <taxon>Heliantheae</taxon>
        <taxon>Ambrosia</taxon>
    </lineage>
</organism>
<keyword evidence="2" id="KW-0547">Nucleotide-binding</keyword>
<dbReference type="PANTHER" id="PTHR48014">
    <property type="entry name" value="SERINE/THREONINE-PROTEIN KINASE FRAY2"/>
    <property type="match status" value="1"/>
</dbReference>
<dbReference type="InterPro" id="IPR047173">
    <property type="entry name" value="STRAD_A/B-like"/>
</dbReference>
<dbReference type="PROSITE" id="PS50011">
    <property type="entry name" value="PROTEIN_KINASE_DOM"/>
    <property type="match status" value="1"/>
</dbReference>
<keyword evidence="6" id="KW-1185">Reference proteome</keyword>
<dbReference type="PANTHER" id="PTHR48014:SF23">
    <property type="entry name" value="PROTEIN KINASE DOMAIN-CONTAINING PROTEIN"/>
    <property type="match status" value="1"/>
</dbReference>
<dbReference type="SUPFAM" id="SSF56112">
    <property type="entry name" value="Protein kinase-like (PK-like)"/>
    <property type="match status" value="1"/>
</dbReference>
<keyword evidence="3" id="KW-0812">Transmembrane</keyword>
<proteinExistence type="inferred from homology"/>
<dbReference type="InterPro" id="IPR000719">
    <property type="entry name" value="Prot_kinase_dom"/>
</dbReference>
<dbReference type="InterPro" id="IPR017441">
    <property type="entry name" value="Protein_kinase_ATP_BS"/>
</dbReference>
<feature type="transmembrane region" description="Helical" evidence="3">
    <location>
        <begin position="77"/>
        <end position="99"/>
    </location>
</feature>
<reference evidence="5" key="1">
    <citation type="submission" date="2022-06" db="EMBL/GenBank/DDBJ databases">
        <title>Uncovering the hologenomic basis of an extraordinary plant invasion.</title>
        <authorList>
            <person name="Bieker V.C."/>
            <person name="Martin M.D."/>
            <person name="Gilbert T."/>
            <person name="Hodgins K."/>
            <person name="Battlay P."/>
            <person name="Petersen B."/>
            <person name="Wilson J."/>
        </authorList>
    </citation>
    <scope>NUCLEOTIDE SEQUENCE</scope>
    <source>
        <strain evidence="5">AA19_3_7</strain>
        <tissue evidence="5">Leaf</tissue>
    </source>
</reference>
<dbReference type="Gene3D" id="3.30.200.20">
    <property type="entry name" value="Phosphorylase Kinase, domain 1"/>
    <property type="match status" value="1"/>
</dbReference>
<gene>
    <name evidence="5" type="ORF">M8C21_011193</name>
</gene>
<evidence type="ECO:0000256" key="1">
    <source>
        <dbReference type="ARBA" id="ARBA00008874"/>
    </source>
</evidence>
<keyword evidence="2" id="KW-0067">ATP-binding</keyword>
<evidence type="ECO:0000313" key="6">
    <source>
        <dbReference type="Proteomes" id="UP001206925"/>
    </source>
</evidence>
<feature type="domain" description="Protein kinase" evidence="4">
    <location>
        <begin position="22"/>
        <end position="122"/>
    </location>
</feature>
<evidence type="ECO:0000259" key="4">
    <source>
        <dbReference type="PROSITE" id="PS50011"/>
    </source>
</evidence>
<evidence type="ECO:0000256" key="3">
    <source>
        <dbReference type="SAM" id="Phobius"/>
    </source>
</evidence>
<evidence type="ECO:0000313" key="5">
    <source>
        <dbReference type="EMBL" id="KAI7724972.1"/>
    </source>
</evidence>
<dbReference type="EMBL" id="JAMZMK010012113">
    <property type="protein sequence ID" value="KAI7724972.1"/>
    <property type="molecule type" value="Genomic_DNA"/>
</dbReference>